<dbReference type="OrthoDB" id="9815750at2"/>
<dbReference type="CDD" id="cd00082">
    <property type="entry name" value="HisKA"/>
    <property type="match status" value="1"/>
</dbReference>
<dbReference type="GO" id="GO:0000155">
    <property type="term" value="F:phosphorelay sensor kinase activity"/>
    <property type="evidence" value="ECO:0007669"/>
    <property type="project" value="InterPro"/>
</dbReference>
<comment type="caution">
    <text evidence="10">The sequence shown here is derived from an EMBL/GenBank/DDBJ whole genome shotgun (WGS) entry which is preliminary data.</text>
</comment>
<dbReference type="InterPro" id="IPR004358">
    <property type="entry name" value="Sig_transdc_His_kin-like_C"/>
</dbReference>
<dbReference type="SUPFAM" id="SSF55874">
    <property type="entry name" value="ATPase domain of HSP90 chaperone/DNA topoisomerase II/histidine kinase"/>
    <property type="match status" value="1"/>
</dbReference>
<dbReference type="EMBL" id="RHHQ01000004">
    <property type="protein sequence ID" value="RNB91661.1"/>
    <property type="molecule type" value="Genomic_DNA"/>
</dbReference>
<evidence type="ECO:0000256" key="7">
    <source>
        <dbReference type="ARBA" id="ARBA00022840"/>
    </source>
</evidence>
<name>A0A3M8DWI9_9BACL</name>
<protein>
    <recommendedName>
        <fullName evidence="2">histidine kinase</fullName>
        <ecNumber evidence="2">2.7.13.3</ecNumber>
    </recommendedName>
</protein>
<dbReference type="SUPFAM" id="SSF55785">
    <property type="entry name" value="PYP-like sensor domain (PAS domain)"/>
    <property type="match status" value="1"/>
</dbReference>
<dbReference type="CDD" id="cd00075">
    <property type="entry name" value="HATPase"/>
    <property type="match status" value="1"/>
</dbReference>
<keyword evidence="3" id="KW-0597">Phosphoprotein</keyword>
<proteinExistence type="predicted"/>
<dbReference type="Gene3D" id="3.30.565.10">
    <property type="entry name" value="Histidine kinase-like ATPase, C-terminal domain"/>
    <property type="match status" value="1"/>
</dbReference>
<dbReference type="InterPro" id="IPR036097">
    <property type="entry name" value="HisK_dim/P_sf"/>
</dbReference>
<comment type="catalytic activity">
    <reaction evidence="1">
        <text>ATP + protein L-histidine = ADP + protein N-phospho-L-histidine.</text>
        <dbReference type="EC" id="2.7.13.3"/>
    </reaction>
</comment>
<dbReference type="Gene3D" id="3.30.450.20">
    <property type="entry name" value="PAS domain"/>
    <property type="match status" value="1"/>
</dbReference>
<evidence type="ECO:0000256" key="5">
    <source>
        <dbReference type="ARBA" id="ARBA00022741"/>
    </source>
</evidence>
<dbReference type="InterPro" id="IPR005467">
    <property type="entry name" value="His_kinase_dom"/>
</dbReference>
<gene>
    <name evidence="10" type="ORF">EDM56_02590</name>
</gene>
<dbReference type="PANTHER" id="PTHR43065">
    <property type="entry name" value="SENSOR HISTIDINE KINASE"/>
    <property type="match status" value="1"/>
</dbReference>
<dbReference type="EC" id="2.7.13.3" evidence="2"/>
<dbReference type="Pfam" id="PF00512">
    <property type="entry name" value="HisKA"/>
    <property type="match status" value="1"/>
</dbReference>
<keyword evidence="4" id="KW-0808">Transferase</keyword>
<evidence type="ECO:0000256" key="2">
    <source>
        <dbReference type="ARBA" id="ARBA00012438"/>
    </source>
</evidence>
<evidence type="ECO:0000313" key="11">
    <source>
        <dbReference type="Proteomes" id="UP000271031"/>
    </source>
</evidence>
<dbReference type="Proteomes" id="UP000271031">
    <property type="component" value="Unassembled WGS sequence"/>
</dbReference>
<dbReference type="SUPFAM" id="SSF47384">
    <property type="entry name" value="Homodimeric domain of signal transducing histidine kinase"/>
    <property type="match status" value="1"/>
</dbReference>
<organism evidence="10 11">
    <name type="scientific">Brevibacillus fluminis</name>
    <dbReference type="NCBI Taxonomy" id="511487"/>
    <lineage>
        <taxon>Bacteria</taxon>
        <taxon>Bacillati</taxon>
        <taxon>Bacillota</taxon>
        <taxon>Bacilli</taxon>
        <taxon>Bacillales</taxon>
        <taxon>Paenibacillaceae</taxon>
        <taxon>Brevibacillus</taxon>
    </lineage>
</organism>
<evidence type="ECO:0000256" key="4">
    <source>
        <dbReference type="ARBA" id="ARBA00022679"/>
    </source>
</evidence>
<sequence>MIHYIHHFIHERAHQIGVQAFDAMSDSKRLTLLLMEERSASIAIFQNVLIELAETLVSGSDGYLLDSATKYAVQRAEVGIPLHYGLERMRLMRDHLLDACRAAIKEIDVPLEDRLTYQQIEIRIYQYLDMYMKHYAEAYEERVSAMRADRADFTSGTTMQLLETAEKEIVDMVFNSTDIGLLLVDQELAIRDANDALADMFLVEKEHIITRHVELIMGQRPEQQYFHWAVRQGTPGHYVADYHGRWITFTIRPIRLGQQMWGAIAVFRNVTQSKQFEEELSKRDALAAVGQLAAGIAHEIRNPLTSVKGFIQLIRERGSVDETGAYFSVIQTEIERMEGLLNDVLVLARFRHDSHMPEHFQLAEEACGVVRLLEPEANRRGIAIYCELLAADSTVYGLKQRIRQVLLNLCKNALEAVSDNGTKVAVCVLEKDGHVVVTVEDDGPGLPPEVQSSLFTPFFTTKQDGTGLGLLTTKRIVEDHQGHIAADQSPLLGGACFTVSFPASRFKSNGQNVADS</sequence>
<dbReference type="InterPro" id="IPR036890">
    <property type="entry name" value="HATPase_C_sf"/>
</dbReference>
<evidence type="ECO:0000256" key="1">
    <source>
        <dbReference type="ARBA" id="ARBA00000085"/>
    </source>
</evidence>
<evidence type="ECO:0000259" key="9">
    <source>
        <dbReference type="PROSITE" id="PS50109"/>
    </source>
</evidence>
<keyword evidence="11" id="KW-1185">Reference proteome</keyword>
<dbReference type="PANTHER" id="PTHR43065:SF10">
    <property type="entry name" value="PEROXIDE STRESS-ACTIVATED HISTIDINE KINASE MAK3"/>
    <property type="match status" value="1"/>
</dbReference>
<dbReference type="SMART" id="SM00388">
    <property type="entry name" value="HisKA"/>
    <property type="match status" value="1"/>
</dbReference>
<dbReference type="SMART" id="SM00387">
    <property type="entry name" value="HATPase_c"/>
    <property type="match status" value="1"/>
</dbReference>
<dbReference type="InterPro" id="IPR003661">
    <property type="entry name" value="HisK_dim/P_dom"/>
</dbReference>
<accession>A0A3M8DWI9</accession>
<dbReference type="InterPro" id="IPR003594">
    <property type="entry name" value="HATPase_dom"/>
</dbReference>
<dbReference type="GO" id="GO:0005524">
    <property type="term" value="F:ATP binding"/>
    <property type="evidence" value="ECO:0007669"/>
    <property type="project" value="UniProtKB-KW"/>
</dbReference>
<evidence type="ECO:0000256" key="3">
    <source>
        <dbReference type="ARBA" id="ARBA00022553"/>
    </source>
</evidence>
<keyword evidence="7" id="KW-0067">ATP-binding</keyword>
<dbReference type="Gene3D" id="1.10.287.130">
    <property type="match status" value="1"/>
</dbReference>
<dbReference type="PROSITE" id="PS50109">
    <property type="entry name" value="HIS_KIN"/>
    <property type="match status" value="1"/>
</dbReference>
<dbReference type="Pfam" id="PF02518">
    <property type="entry name" value="HATPase_c"/>
    <property type="match status" value="1"/>
</dbReference>
<feature type="domain" description="Histidine kinase" evidence="9">
    <location>
        <begin position="295"/>
        <end position="505"/>
    </location>
</feature>
<evidence type="ECO:0000313" key="10">
    <source>
        <dbReference type="EMBL" id="RNB91661.1"/>
    </source>
</evidence>
<keyword evidence="5" id="KW-0547">Nucleotide-binding</keyword>
<dbReference type="InterPro" id="IPR035965">
    <property type="entry name" value="PAS-like_dom_sf"/>
</dbReference>
<dbReference type="RefSeq" id="WP_122916324.1">
    <property type="nucleotide sequence ID" value="NZ_RHHQ01000004.1"/>
</dbReference>
<reference evidence="10 11" key="1">
    <citation type="submission" date="2018-10" db="EMBL/GenBank/DDBJ databases">
        <title>Phylogenomics of Brevibacillus.</title>
        <authorList>
            <person name="Dunlap C."/>
        </authorList>
    </citation>
    <scope>NUCLEOTIDE SEQUENCE [LARGE SCALE GENOMIC DNA]</scope>
    <source>
        <strain evidence="10 11">JCM 15716</strain>
    </source>
</reference>
<evidence type="ECO:0000256" key="6">
    <source>
        <dbReference type="ARBA" id="ARBA00022777"/>
    </source>
</evidence>
<keyword evidence="6" id="KW-0418">Kinase</keyword>
<keyword evidence="8" id="KW-0902">Two-component regulatory system</keyword>
<dbReference type="AlphaFoldDB" id="A0A3M8DWI9"/>
<dbReference type="PRINTS" id="PR00344">
    <property type="entry name" value="BCTRLSENSOR"/>
</dbReference>
<evidence type="ECO:0000256" key="8">
    <source>
        <dbReference type="ARBA" id="ARBA00023012"/>
    </source>
</evidence>